<dbReference type="InterPro" id="IPR045800">
    <property type="entry name" value="HMBD"/>
</dbReference>
<name>A0A2T5J9Y5_9SPHI</name>
<comment type="caution">
    <text evidence="2">The sequence shown here is derived from an EMBL/GenBank/DDBJ whole genome shotgun (WGS) entry which is preliminary data.</text>
</comment>
<evidence type="ECO:0000259" key="1">
    <source>
        <dbReference type="Pfam" id="PF19335"/>
    </source>
</evidence>
<dbReference type="RefSeq" id="WP_107828830.1">
    <property type="nucleotide sequence ID" value="NZ_CP160205.1"/>
</dbReference>
<sequence length="69" mass="7578">MRKIIFGAVVLAALLSACNNTVKQKKNVVSEQKKTEIAGRYTCTMHPDVLKDKPGVCPKCGMDLVEKDN</sequence>
<feature type="domain" description="Heavy metal binding" evidence="1">
    <location>
        <begin position="41"/>
        <end position="67"/>
    </location>
</feature>
<dbReference type="EMBL" id="QAOQ01000004">
    <property type="protein sequence ID" value="PTQ96890.1"/>
    <property type="molecule type" value="Genomic_DNA"/>
</dbReference>
<protein>
    <recommendedName>
        <fullName evidence="1">Heavy metal binding domain-containing protein</fullName>
    </recommendedName>
</protein>
<dbReference type="Pfam" id="PF19335">
    <property type="entry name" value="HMBD"/>
    <property type="match status" value="1"/>
</dbReference>
<dbReference type="OrthoDB" id="894336at2"/>
<evidence type="ECO:0000313" key="2">
    <source>
        <dbReference type="EMBL" id="PTQ96890.1"/>
    </source>
</evidence>
<keyword evidence="3" id="KW-1185">Reference proteome</keyword>
<dbReference type="Proteomes" id="UP000244168">
    <property type="component" value="Unassembled WGS sequence"/>
</dbReference>
<dbReference type="AlphaFoldDB" id="A0A2T5J9Y5"/>
<gene>
    <name evidence="2" type="ORF">C8P68_104383</name>
</gene>
<dbReference type="PROSITE" id="PS51257">
    <property type="entry name" value="PROKAR_LIPOPROTEIN"/>
    <property type="match status" value="1"/>
</dbReference>
<dbReference type="GO" id="GO:0046872">
    <property type="term" value="F:metal ion binding"/>
    <property type="evidence" value="ECO:0007669"/>
    <property type="project" value="InterPro"/>
</dbReference>
<accession>A0A2T5J9Y5</accession>
<organism evidence="2 3">
    <name type="scientific">Mucilaginibacter yixingensis</name>
    <dbReference type="NCBI Taxonomy" id="1295612"/>
    <lineage>
        <taxon>Bacteria</taxon>
        <taxon>Pseudomonadati</taxon>
        <taxon>Bacteroidota</taxon>
        <taxon>Sphingobacteriia</taxon>
        <taxon>Sphingobacteriales</taxon>
        <taxon>Sphingobacteriaceae</taxon>
        <taxon>Mucilaginibacter</taxon>
    </lineage>
</organism>
<evidence type="ECO:0000313" key="3">
    <source>
        <dbReference type="Proteomes" id="UP000244168"/>
    </source>
</evidence>
<reference evidence="2 3" key="1">
    <citation type="submission" date="2018-04" db="EMBL/GenBank/DDBJ databases">
        <title>Genomic Encyclopedia of Archaeal and Bacterial Type Strains, Phase II (KMG-II): from individual species to whole genera.</title>
        <authorList>
            <person name="Goeker M."/>
        </authorList>
    </citation>
    <scope>NUCLEOTIDE SEQUENCE [LARGE SCALE GENOMIC DNA]</scope>
    <source>
        <strain evidence="2 3">DSM 26809</strain>
    </source>
</reference>
<proteinExistence type="predicted"/>